<evidence type="ECO:0000256" key="3">
    <source>
        <dbReference type="ARBA" id="ARBA00022692"/>
    </source>
</evidence>
<comment type="subcellular location">
    <subcellularLocation>
        <location evidence="1">Cell membrane</location>
    </subcellularLocation>
</comment>
<keyword evidence="5 6" id="KW-0472">Membrane</keyword>
<dbReference type="EMBL" id="FQZP01000060">
    <property type="protein sequence ID" value="SHJ48764.1"/>
    <property type="molecule type" value="Genomic_DNA"/>
</dbReference>
<keyword evidence="8" id="KW-1185">Reference proteome</keyword>
<evidence type="ECO:0000256" key="4">
    <source>
        <dbReference type="ARBA" id="ARBA00022989"/>
    </source>
</evidence>
<name>A0A1M6JQ31_9FIRM</name>
<keyword evidence="2" id="KW-1003">Cell membrane</keyword>
<dbReference type="InterPro" id="IPR005899">
    <property type="entry name" value="Na_pump_deCOase"/>
</dbReference>
<dbReference type="AlphaFoldDB" id="A0A1M6JQ31"/>
<keyword evidence="3 6" id="KW-0812">Transmembrane</keyword>
<evidence type="ECO:0000256" key="2">
    <source>
        <dbReference type="ARBA" id="ARBA00022475"/>
    </source>
</evidence>
<gene>
    <name evidence="7" type="ORF">SAMN05444373_10609</name>
</gene>
<evidence type="ECO:0000256" key="5">
    <source>
        <dbReference type="ARBA" id="ARBA00023136"/>
    </source>
</evidence>
<evidence type="ECO:0000313" key="8">
    <source>
        <dbReference type="Proteomes" id="UP000324781"/>
    </source>
</evidence>
<evidence type="ECO:0000256" key="6">
    <source>
        <dbReference type="SAM" id="Phobius"/>
    </source>
</evidence>
<dbReference type="NCBIfam" id="TIGR01195">
    <property type="entry name" value="oadG_fam"/>
    <property type="match status" value="1"/>
</dbReference>
<organism evidence="7 8">
    <name type="scientific">Thermoclostridium caenicola</name>
    <dbReference type="NCBI Taxonomy" id="659425"/>
    <lineage>
        <taxon>Bacteria</taxon>
        <taxon>Bacillati</taxon>
        <taxon>Bacillota</taxon>
        <taxon>Clostridia</taxon>
        <taxon>Eubacteriales</taxon>
        <taxon>Oscillospiraceae</taxon>
        <taxon>Thermoclostridium</taxon>
    </lineage>
</organism>
<dbReference type="Proteomes" id="UP000324781">
    <property type="component" value="Unassembled WGS sequence"/>
</dbReference>
<dbReference type="GO" id="GO:0036376">
    <property type="term" value="P:sodium ion export across plasma membrane"/>
    <property type="evidence" value="ECO:0007669"/>
    <property type="project" value="InterPro"/>
</dbReference>
<dbReference type="GO" id="GO:0005886">
    <property type="term" value="C:plasma membrane"/>
    <property type="evidence" value="ECO:0007669"/>
    <property type="project" value="UniProtKB-SubCell"/>
</dbReference>
<dbReference type="GO" id="GO:0015081">
    <property type="term" value="F:sodium ion transmembrane transporter activity"/>
    <property type="evidence" value="ECO:0007669"/>
    <property type="project" value="InterPro"/>
</dbReference>
<reference evidence="7 8" key="1">
    <citation type="submission" date="2016-11" db="EMBL/GenBank/DDBJ databases">
        <authorList>
            <person name="Varghese N."/>
            <person name="Submissions S."/>
        </authorList>
    </citation>
    <scope>NUCLEOTIDE SEQUENCE [LARGE SCALE GENOMIC DNA]</scope>
    <source>
        <strain evidence="7 8">DSM 19027</strain>
    </source>
</reference>
<feature type="transmembrane region" description="Helical" evidence="6">
    <location>
        <begin position="6"/>
        <end position="31"/>
    </location>
</feature>
<evidence type="ECO:0000256" key="1">
    <source>
        <dbReference type="ARBA" id="ARBA00004236"/>
    </source>
</evidence>
<dbReference type="Pfam" id="PF04277">
    <property type="entry name" value="OAD_gamma"/>
    <property type="match status" value="1"/>
</dbReference>
<protein>
    <submittedName>
        <fullName evidence="7">Sodium pump decarboxylases, gamma subunit</fullName>
    </submittedName>
</protein>
<evidence type="ECO:0000313" key="7">
    <source>
        <dbReference type="EMBL" id="SHJ48764.1"/>
    </source>
</evidence>
<keyword evidence="4 6" id="KW-1133">Transmembrane helix</keyword>
<dbReference type="RefSeq" id="WP_188118522.1">
    <property type="nucleotide sequence ID" value="NZ_FQZP01000060.1"/>
</dbReference>
<sequence length="105" mass="10983">MTIGQSLLVSVFGMAVVFAVLVALCLLISLFSKIVTAFGKKKAEAPQAAAVQAAPAASQDTGFTGGQLKLYDVDEKTAAIIMAIVSHESQIPLSELQFKSIKALD</sequence>
<proteinExistence type="predicted"/>
<accession>A0A1M6JQ31</accession>